<dbReference type="Gene3D" id="1.10.510.10">
    <property type="entry name" value="Transferase(Phosphotransferase) domain 1"/>
    <property type="match status" value="1"/>
</dbReference>
<dbReference type="Pfam" id="PF00560">
    <property type="entry name" value="LRR_1"/>
    <property type="match status" value="2"/>
</dbReference>
<dbReference type="PANTHER" id="PTHR48056">
    <property type="entry name" value="LRR RECEPTOR-LIKE SERINE/THREONINE-PROTEIN KINASE-RELATED"/>
    <property type="match status" value="1"/>
</dbReference>
<dbReference type="InterPro" id="IPR011009">
    <property type="entry name" value="Kinase-like_dom_sf"/>
</dbReference>
<feature type="compositionally biased region" description="Basic and acidic residues" evidence="6">
    <location>
        <begin position="184"/>
        <end position="193"/>
    </location>
</feature>
<name>A0A9Q1K4U1_9CARY</name>
<dbReference type="Gene3D" id="3.80.10.10">
    <property type="entry name" value="Ribonuclease Inhibitor"/>
    <property type="match status" value="1"/>
</dbReference>
<proteinExistence type="predicted"/>
<keyword evidence="1" id="KW-0433">Leucine-rich repeat</keyword>
<keyword evidence="5" id="KW-0325">Glycoprotein</keyword>
<keyword evidence="4" id="KW-0067">ATP-binding</keyword>
<dbReference type="EMBL" id="JAKOGI010000340">
    <property type="protein sequence ID" value="KAJ8436509.1"/>
    <property type="molecule type" value="Genomic_DNA"/>
</dbReference>
<accession>A0A9Q1K4U1</accession>
<protein>
    <recommendedName>
        <fullName evidence="7">Serine-threonine/tyrosine-protein kinase catalytic domain-containing protein</fullName>
    </recommendedName>
</protein>
<keyword evidence="9" id="KW-1185">Reference proteome</keyword>
<reference evidence="8" key="1">
    <citation type="submission" date="2022-04" db="EMBL/GenBank/DDBJ databases">
        <title>Carnegiea gigantea Genome sequencing and assembly v2.</title>
        <authorList>
            <person name="Copetti D."/>
            <person name="Sanderson M.J."/>
            <person name="Burquez A."/>
            <person name="Wojciechowski M.F."/>
        </authorList>
    </citation>
    <scope>NUCLEOTIDE SEQUENCE</scope>
    <source>
        <strain evidence="8">SGP5-SGP5p</strain>
        <tissue evidence="8">Aerial part</tissue>
    </source>
</reference>
<comment type="caution">
    <text evidence="8">The sequence shown here is derived from an EMBL/GenBank/DDBJ whole genome shotgun (WGS) entry which is preliminary data.</text>
</comment>
<dbReference type="InterPro" id="IPR032675">
    <property type="entry name" value="LRR_dom_sf"/>
</dbReference>
<keyword evidence="3" id="KW-0547">Nucleotide-binding</keyword>
<evidence type="ECO:0000256" key="5">
    <source>
        <dbReference type="ARBA" id="ARBA00023180"/>
    </source>
</evidence>
<dbReference type="GO" id="GO:0005524">
    <property type="term" value="F:ATP binding"/>
    <property type="evidence" value="ECO:0007669"/>
    <property type="project" value="UniProtKB-KW"/>
</dbReference>
<dbReference type="PANTHER" id="PTHR48056:SF81">
    <property type="entry name" value="RECEPTOR PROTEIN-TYROSINE KINASE CEPR1"/>
    <property type="match status" value="1"/>
</dbReference>
<evidence type="ECO:0000256" key="2">
    <source>
        <dbReference type="ARBA" id="ARBA00022737"/>
    </source>
</evidence>
<evidence type="ECO:0000256" key="6">
    <source>
        <dbReference type="SAM" id="MobiDB-lite"/>
    </source>
</evidence>
<dbReference type="AlphaFoldDB" id="A0A9Q1K4U1"/>
<feature type="domain" description="Serine-threonine/tyrosine-protein kinase catalytic" evidence="7">
    <location>
        <begin position="192"/>
        <end position="249"/>
    </location>
</feature>
<dbReference type="Proteomes" id="UP001153076">
    <property type="component" value="Unassembled WGS sequence"/>
</dbReference>
<dbReference type="GO" id="GO:0004672">
    <property type="term" value="F:protein kinase activity"/>
    <property type="evidence" value="ECO:0007669"/>
    <property type="project" value="InterPro"/>
</dbReference>
<dbReference type="SUPFAM" id="SSF52058">
    <property type="entry name" value="L domain-like"/>
    <property type="match status" value="1"/>
</dbReference>
<sequence length="331" mass="37339">MGGEFPTVLYNCANLQSLDLSHNLFAGKLPDDINKLSPNNLQHLNLNTNYFSGEIPQGLWTLPRISTLICSNNYLTGQLPGQVASRMSQLKINNNKLSGKIPPTVIRATWSHSRWSGGYPSKCILQLIYDLGTPKKKAYSVRRPDIISTDHILEARLYKRGILNNLADTNPIRIRGSGKGGGGSKDDIKHEKVSNEKQFQAEAEILSKIKHINIVKLLCCISSNDSKLLVYEYMENWSLDTWIHKGKQQPISSSTGHRLVRSSEYQRMIKVSLLSDVYSFGVVLLELVTGKGPHDRDDEYSNLVDWARKNYTQEHPIVDVLDVEVKKDCYL</sequence>
<dbReference type="InterPro" id="IPR001611">
    <property type="entry name" value="Leu-rich_rpt"/>
</dbReference>
<dbReference type="Gene3D" id="3.30.200.20">
    <property type="entry name" value="Phosphorylase Kinase, domain 1"/>
    <property type="match status" value="1"/>
</dbReference>
<dbReference type="SUPFAM" id="SSF56112">
    <property type="entry name" value="Protein kinase-like (PK-like)"/>
    <property type="match status" value="1"/>
</dbReference>
<evidence type="ECO:0000313" key="9">
    <source>
        <dbReference type="Proteomes" id="UP001153076"/>
    </source>
</evidence>
<evidence type="ECO:0000259" key="7">
    <source>
        <dbReference type="Pfam" id="PF07714"/>
    </source>
</evidence>
<keyword evidence="2" id="KW-0677">Repeat</keyword>
<evidence type="ECO:0000256" key="3">
    <source>
        <dbReference type="ARBA" id="ARBA00022741"/>
    </source>
</evidence>
<evidence type="ECO:0000256" key="4">
    <source>
        <dbReference type="ARBA" id="ARBA00022840"/>
    </source>
</evidence>
<feature type="region of interest" description="Disordered" evidence="6">
    <location>
        <begin position="174"/>
        <end position="193"/>
    </location>
</feature>
<dbReference type="InterPro" id="IPR001245">
    <property type="entry name" value="Ser-Thr/Tyr_kinase_cat_dom"/>
</dbReference>
<dbReference type="InterPro" id="IPR050647">
    <property type="entry name" value="Plant_LRR-RLKs"/>
</dbReference>
<dbReference type="OrthoDB" id="8891264at2759"/>
<dbReference type="Pfam" id="PF07714">
    <property type="entry name" value="PK_Tyr_Ser-Thr"/>
    <property type="match status" value="1"/>
</dbReference>
<gene>
    <name evidence="8" type="ORF">Cgig2_003207</name>
</gene>
<evidence type="ECO:0000313" key="8">
    <source>
        <dbReference type="EMBL" id="KAJ8436509.1"/>
    </source>
</evidence>
<organism evidence="8 9">
    <name type="scientific">Carnegiea gigantea</name>
    <dbReference type="NCBI Taxonomy" id="171969"/>
    <lineage>
        <taxon>Eukaryota</taxon>
        <taxon>Viridiplantae</taxon>
        <taxon>Streptophyta</taxon>
        <taxon>Embryophyta</taxon>
        <taxon>Tracheophyta</taxon>
        <taxon>Spermatophyta</taxon>
        <taxon>Magnoliopsida</taxon>
        <taxon>eudicotyledons</taxon>
        <taxon>Gunneridae</taxon>
        <taxon>Pentapetalae</taxon>
        <taxon>Caryophyllales</taxon>
        <taxon>Cactineae</taxon>
        <taxon>Cactaceae</taxon>
        <taxon>Cactoideae</taxon>
        <taxon>Echinocereeae</taxon>
        <taxon>Carnegiea</taxon>
    </lineage>
</organism>
<evidence type="ECO:0000256" key="1">
    <source>
        <dbReference type="ARBA" id="ARBA00022614"/>
    </source>
</evidence>